<protein>
    <recommendedName>
        <fullName evidence="14">Histone-lysine N-methyltransferase</fullName>
    </recommendedName>
</protein>
<keyword evidence="3" id="KW-0949">S-adenosyl-L-methionine</keyword>
<dbReference type="InterPro" id="IPR046341">
    <property type="entry name" value="SET_dom_sf"/>
</dbReference>
<feature type="domain" description="SET" evidence="9">
    <location>
        <begin position="664"/>
        <end position="781"/>
    </location>
</feature>
<dbReference type="SMART" id="SM00508">
    <property type="entry name" value="PostSET"/>
    <property type="match status" value="1"/>
</dbReference>
<feature type="region of interest" description="Disordered" evidence="8">
    <location>
        <begin position="229"/>
        <end position="252"/>
    </location>
</feature>
<keyword evidence="2" id="KW-0808">Transferase</keyword>
<evidence type="ECO:0000259" key="10">
    <source>
        <dbReference type="PROSITE" id="PS50812"/>
    </source>
</evidence>
<dbReference type="GO" id="GO:0032259">
    <property type="term" value="P:methylation"/>
    <property type="evidence" value="ECO:0007669"/>
    <property type="project" value="UniProtKB-KW"/>
</dbReference>
<dbReference type="Gramene" id="KZN01851">
    <property type="protein sequence ID" value="KZN01851"/>
    <property type="gene ID" value="DCAR_010605"/>
</dbReference>
<evidence type="ECO:0008006" key="14">
    <source>
        <dbReference type="Google" id="ProtNLM"/>
    </source>
</evidence>
<accession>A0A169W9X4</accession>
<dbReference type="SUPFAM" id="SSF82199">
    <property type="entry name" value="SET domain"/>
    <property type="match status" value="1"/>
</dbReference>
<dbReference type="GO" id="GO:0008168">
    <property type="term" value="F:methyltransferase activity"/>
    <property type="evidence" value="ECO:0007669"/>
    <property type="project" value="UniProtKB-KW"/>
</dbReference>
<dbReference type="AlphaFoldDB" id="A0A169W9X4"/>
<dbReference type="InterPro" id="IPR013083">
    <property type="entry name" value="Znf_RING/FYVE/PHD"/>
</dbReference>
<reference evidence="13" key="1">
    <citation type="journal article" date="2016" name="Nat. Genet.">
        <title>A high-quality carrot genome assembly provides new insights into carotenoid accumulation and asterid genome evolution.</title>
        <authorList>
            <person name="Iorizzo M."/>
            <person name="Ellison S."/>
            <person name="Senalik D."/>
            <person name="Zeng P."/>
            <person name="Satapoomin P."/>
            <person name="Huang J."/>
            <person name="Bowman M."/>
            <person name="Iovene M."/>
            <person name="Sanseverino W."/>
            <person name="Cavagnaro P."/>
            <person name="Yildiz M."/>
            <person name="Macko-Podgorni A."/>
            <person name="Moranska E."/>
            <person name="Grzebelus E."/>
            <person name="Grzebelus D."/>
            <person name="Ashrafi H."/>
            <person name="Zheng Z."/>
            <person name="Cheng S."/>
            <person name="Spooner D."/>
            <person name="Van Deynze A."/>
            <person name="Simon P."/>
        </authorList>
    </citation>
    <scope>NUCLEOTIDE SEQUENCE [LARGE SCALE GENOMIC DNA]</scope>
    <source>
        <tissue evidence="13">Leaf</tissue>
    </source>
</reference>
<evidence type="ECO:0000256" key="5">
    <source>
        <dbReference type="ARBA" id="ARBA00022771"/>
    </source>
</evidence>
<feature type="region of interest" description="Disordered" evidence="8">
    <location>
        <begin position="1"/>
        <end position="21"/>
    </location>
</feature>
<dbReference type="SMART" id="SM00317">
    <property type="entry name" value="SET"/>
    <property type="match status" value="1"/>
</dbReference>
<dbReference type="PANTHER" id="PTHR13793:SF139">
    <property type="entry name" value="HISTONE-LYSINE N-METHYLTRANSFERASE ATX4-LIKE"/>
    <property type="match status" value="1"/>
</dbReference>
<keyword evidence="1" id="KW-0489">Methyltransferase</keyword>
<evidence type="ECO:0000256" key="1">
    <source>
        <dbReference type="ARBA" id="ARBA00022603"/>
    </source>
</evidence>
<dbReference type="InterPro" id="IPR001214">
    <property type="entry name" value="SET_dom"/>
</dbReference>
<evidence type="ECO:0000256" key="3">
    <source>
        <dbReference type="ARBA" id="ARBA00022691"/>
    </source>
</evidence>
<evidence type="ECO:0000259" key="11">
    <source>
        <dbReference type="PROSITE" id="PS50868"/>
    </source>
</evidence>
<comment type="caution">
    <text evidence="13">The sequence shown here is derived from an EMBL/GenBank/DDBJ whole genome shotgun (WGS) entry which is preliminary data.</text>
</comment>
<keyword evidence="7" id="KW-0539">Nucleus</keyword>
<sequence length="806" mass="91095">MPSTKRCRLSGSDMEEDEGVENSKKLKVNGYYSMHLAEEFNTGVIPLDGYKRIERELGNSEDDDDVEIEDVADDGSEDSDLQLDLEDIREDMTSDLVAAEASKPLVRTSRGRIQVLPSRFNDSVLDNWKKEKNKLTVKELDMDPEFKPKGRSNNAKSAKLNAKNRKDDKFGDVCRKELSLVEVREEEEKRPKRFGKYYVAKSKNQDKASNECRKNLSLLKGEGIGKDDLGSHSSHVTTVKEHSLDVKDSPSQEVSGCMVSEKVEEKSGIDNFVPGDIVWAMSGNSNPAWPAIVLDPLTQVSRQVLSFRVDDSTCVMFFGYSGNGTRRDYAWIKSGLIFPFLEHLDRKNGQSTMPGKVTVICSGVEGVYFPSLHSIVCKCGYCGTEKQAIGEWERHTGSKTKDWKSSVKVKAVHQECYGAKHVRDFTSWVCRSCETPDIERECCLCPVKGGALKPTDVEPLWVHVTCAWFQPEVSFASDEKMEPALGVLRIPSDSFVKLHTLEKNGKQITKMVSYCSNHRAPNPDTVLIIQTPDEVFLAKSLLQNRRRNGSRLISHGLKLQESPSIELGEVEPFSAARTRVFSRLNKKVREEPISHRVAGFTHHSLVSIEKLNNARNKVEPENHPTFRERLRHLQARVLNLYISTWYGYNFSLIFHVKFQKTEHHRVCFGRSGIHGWGLFARHDIAEGEMVLEYRGEHVRGSVADLREARYRIEGKDCYLFKISEEVVVDATDKGNIARLINHSCSPNCYARIMSVGADENRIVLIAKTAVSAADELTYDYLFDPDEGEELKVPCLCKSSNCRKFMN</sequence>
<feature type="domain" description="PHD-type" evidence="12">
    <location>
        <begin position="439"/>
        <end position="497"/>
    </location>
</feature>
<dbReference type="InterPro" id="IPR000313">
    <property type="entry name" value="PWWP_dom"/>
</dbReference>
<dbReference type="GO" id="GO:0008270">
    <property type="term" value="F:zinc ion binding"/>
    <property type="evidence" value="ECO:0007669"/>
    <property type="project" value="UniProtKB-KW"/>
</dbReference>
<feature type="domain" description="PWWP" evidence="10">
    <location>
        <begin position="274"/>
        <end position="343"/>
    </location>
</feature>
<feature type="compositionally biased region" description="Acidic residues" evidence="8">
    <location>
        <begin position="59"/>
        <end position="79"/>
    </location>
</feature>
<dbReference type="GO" id="GO:0006357">
    <property type="term" value="P:regulation of transcription by RNA polymerase II"/>
    <property type="evidence" value="ECO:0007669"/>
    <property type="project" value="TreeGrafter"/>
</dbReference>
<dbReference type="STRING" id="79200.A0A169W9X4"/>
<dbReference type="CDD" id="cd10518">
    <property type="entry name" value="SET_SETD1-like"/>
    <property type="match status" value="1"/>
</dbReference>
<dbReference type="PROSITE" id="PS50812">
    <property type="entry name" value="PWWP"/>
    <property type="match status" value="1"/>
</dbReference>
<dbReference type="Pfam" id="PF00856">
    <property type="entry name" value="SET"/>
    <property type="match status" value="1"/>
</dbReference>
<dbReference type="GO" id="GO:0048188">
    <property type="term" value="C:Set1C/COMPASS complex"/>
    <property type="evidence" value="ECO:0007669"/>
    <property type="project" value="UniProtKB-ARBA"/>
</dbReference>
<keyword evidence="4" id="KW-0479">Metal-binding</keyword>
<keyword evidence="6" id="KW-0862">Zinc</keyword>
<proteinExistence type="predicted"/>
<evidence type="ECO:0000256" key="7">
    <source>
        <dbReference type="ARBA" id="ARBA00023242"/>
    </source>
</evidence>
<dbReference type="SUPFAM" id="SSF63748">
    <property type="entry name" value="Tudor/PWWP/MBT"/>
    <property type="match status" value="1"/>
</dbReference>
<dbReference type="Gene3D" id="3.30.40.10">
    <property type="entry name" value="Zinc/RING finger domain, C3HC4 (zinc finger)"/>
    <property type="match status" value="1"/>
</dbReference>
<dbReference type="PANTHER" id="PTHR13793">
    <property type="entry name" value="PHD FINGER PROTEINS"/>
    <property type="match status" value="1"/>
</dbReference>
<organism evidence="13">
    <name type="scientific">Daucus carota subsp. sativus</name>
    <name type="common">Carrot</name>
    <dbReference type="NCBI Taxonomy" id="79200"/>
    <lineage>
        <taxon>Eukaryota</taxon>
        <taxon>Viridiplantae</taxon>
        <taxon>Streptophyta</taxon>
        <taxon>Embryophyta</taxon>
        <taxon>Tracheophyta</taxon>
        <taxon>Spermatophyta</taxon>
        <taxon>Magnoliopsida</taxon>
        <taxon>eudicotyledons</taxon>
        <taxon>Gunneridae</taxon>
        <taxon>Pentapetalae</taxon>
        <taxon>asterids</taxon>
        <taxon>campanulids</taxon>
        <taxon>Apiales</taxon>
        <taxon>Apiaceae</taxon>
        <taxon>Apioideae</taxon>
        <taxon>Scandiceae</taxon>
        <taxon>Daucinae</taxon>
        <taxon>Daucus</taxon>
        <taxon>Daucus sect. Daucus</taxon>
    </lineage>
</organism>
<dbReference type="OMA" id="WHTENFC"/>
<evidence type="ECO:0000256" key="4">
    <source>
        <dbReference type="ARBA" id="ARBA00022723"/>
    </source>
</evidence>
<evidence type="ECO:0000256" key="2">
    <source>
        <dbReference type="ARBA" id="ARBA00022679"/>
    </source>
</evidence>
<evidence type="ECO:0000256" key="8">
    <source>
        <dbReference type="SAM" id="MobiDB-lite"/>
    </source>
</evidence>
<keyword evidence="5" id="KW-0863">Zinc-finger</keyword>
<name>A0A169W9X4_DAUCS</name>
<dbReference type="PROSITE" id="PS51805">
    <property type="entry name" value="EPHD"/>
    <property type="match status" value="1"/>
</dbReference>
<dbReference type="Pfam" id="PF13832">
    <property type="entry name" value="zf-HC5HC2H_2"/>
    <property type="match status" value="1"/>
</dbReference>
<dbReference type="EMBL" id="LNRQ01000003">
    <property type="protein sequence ID" value="KZN01851.1"/>
    <property type="molecule type" value="Genomic_DNA"/>
</dbReference>
<evidence type="ECO:0000259" key="12">
    <source>
        <dbReference type="PROSITE" id="PS51805"/>
    </source>
</evidence>
<evidence type="ECO:0000256" key="6">
    <source>
        <dbReference type="ARBA" id="ARBA00022833"/>
    </source>
</evidence>
<feature type="region of interest" description="Disordered" evidence="8">
    <location>
        <begin position="57"/>
        <end position="79"/>
    </location>
</feature>
<feature type="compositionally biased region" description="Basic and acidic residues" evidence="8">
    <location>
        <begin position="238"/>
        <end position="250"/>
    </location>
</feature>
<evidence type="ECO:0000313" key="13">
    <source>
        <dbReference type="EMBL" id="KZN01851.1"/>
    </source>
</evidence>
<dbReference type="FunFam" id="2.170.270.10:FF:000058">
    <property type="entry name" value="Histone-lysine N-methyltransferase"/>
    <property type="match status" value="1"/>
</dbReference>
<dbReference type="InterPro" id="IPR050701">
    <property type="entry name" value="Histone_Mod_Regulator"/>
</dbReference>
<dbReference type="PROSITE" id="PS50868">
    <property type="entry name" value="POST_SET"/>
    <property type="match status" value="1"/>
</dbReference>
<dbReference type="Gene3D" id="2.170.270.10">
    <property type="entry name" value="SET domain"/>
    <property type="match status" value="1"/>
</dbReference>
<evidence type="ECO:0000259" key="9">
    <source>
        <dbReference type="PROSITE" id="PS50280"/>
    </source>
</evidence>
<dbReference type="InterPro" id="IPR034732">
    <property type="entry name" value="EPHD"/>
</dbReference>
<dbReference type="InterPro" id="IPR003616">
    <property type="entry name" value="Post-SET_dom"/>
</dbReference>
<dbReference type="Pfam" id="PF00855">
    <property type="entry name" value="PWWP"/>
    <property type="match status" value="1"/>
</dbReference>
<dbReference type="PROSITE" id="PS50280">
    <property type="entry name" value="SET"/>
    <property type="match status" value="1"/>
</dbReference>
<gene>
    <name evidence="13" type="ORF">DCAR_010605</name>
</gene>
<dbReference type="Gene3D" id="2.30.30.140">
    <property type="match status" value="1"/>
</dbReference>
<feature type="domain" description="Post-SET" evidence="11">
    <location>
        <begin position="790"/>
        <end position="806"/>
    </location>
</feature>